<proteinExistence type="predicted"/>
<sequence length="88" mass="10089">EASLPTPSQTYERIIEQICSFAYVECWRFCNHMDTGDCLTYLPTWNAKPYQRPQNNNQTGHPKTPFSKPLEATVECAMSVSLSGQHHR</sequence>
<protein>
    <submittedName>
        <fullName evidence="1">Uncharacterized protein</fullName>
    </submittedName>
</protein>
<dbReference type="AlphaFoldDB" id="A0A8J6DIG1"/>
<name>A0A8J6DIG1_GALPY</name>
<dbReference type="EMBL" id="JAGFMF010011937">
    <property type="protein sequence ID" value="KAG8509589.1"/>
    <property type="molecule type" value="Genomic_DNA"/>
</dbReference>
<dbReference type="Proteomes" id="UP000700334">
    <property type="component" value="Unassembled WGS sequence"/>
</dbReference>
<organism evidence="1 2">
    <name type="scientific">Galemys pyrenaicus</name>
    <name type="common">Iberian desman</name>
    <name type="synonym">Pyrenean desman</name>
    <dbReference type="NCBI Taxonomy" id="202257"/>
    <lineage>
        <taxon>Eukaryota</taxon>
        <taxon>Metazoa</taxon>
        <taxon>Chordata</taxon>
        <taxon>Craniata</taxon>
        <taxon>Vertebrata</taxon>
        <taxon>Euteleostomi</taxon>
        <taxon>Mammalia</taxon>
        <taxon>Eutheria</taxon>
        <taxon>Laurasiatheria</taxon>
        <taxon>Eulipotyphla</taxon>
        <taxon>Talpidae</taxon>
        <taxon>Galemys</taxon>
    </lineage>
</organism>
<feature type="non-terminal residue" evidence="1">
    <location>
        <position position="88"/>
    </location>
</feature>
<reference evidence="1" key="1">
    <citation type="journal article" date="2021" name="Evol. Appl.">
        <title>The genome of the Pyrenean desman and the effects of bottlenecks and inbreeding on the genomic landscape of an endangered species.</title>
        <authorList>
            <person name="Escoda L."/>
            <person name="Castresana J."/>
        </authorList>
    </citation>
    <scope>NUCLEOTIDE SEQUENCE</scope>
    <source>
        <strain evidence="1">IBE-C5619</strain>
    </source>
</reference>
<accession>A0A8J6DIG1</accession>
<evidence type="ECO:0000313" key="1">
    <source>
        <dbReference type="EMBL" id="KAG8509589.1"/>
    </source>
</evidence>
<comment type="caution">
    <text evidence="1">The sequence shown here is derived from an EMBL/GenBank/DDBJ whole genome shotgun (WGS) entry which is preliminary data.</text>
</comment>
<evidence type="ECO:0000313" key="2">
    <source>
        <dbReference type="Proteomes" id="UP000700334"/>
    </source>
</evidence>
<gene>
    <name evidence="1" type="ORF">J0S82_013012</name>
</gene>
<keyword evidence="2" id="KW-1185">Reference proteome</keyword>